<dbReference type="RefSeq" id="WP_011469564.1">
    <property type="nucleotide sequence ID" value="NC_007912.1"/>
</dbReference>
<name>Q21G31_SACD2</name>
<sequence length="107" mass="12053">MEHLKLYLVMGFGVVATVIYLYLLLVEKSSLVHKPSKLVVFLLVFLALVGGLIRYSQIFDYELTYIHYLQMAQYAFMLPSCAIGIGLLKVIITYGMGAIGAVFERKL</sequence>
<feature type="transmembrane region" description="Helical" evidence="1">
    <location>
        <begin position="6"/>
        <end position="26"/>
    </location>
</feature>
<reference evidence="2 3" key="1">
    <citation type="journal article" date="2008" name="PLoS Genet.">
        <title>Complete genome sequence of the complex carbohydrate-degrading marine bacterium, Saccharophagus degradans strain 2-40 T.</title>
        <authorList>
            <person name="Weiner R.M."/>
            <person name="Taylor L.E.II."/>
            <person name="Henrissat B."/>
            <person name="Hauser L."/>
            <person name="Land M."/>
            <person name="Coutinho P.M."/>
            <person name="Rancurel C."/>
            <person name="Saunders E.H."/>
            <person name="Longmire A.G."/>
            <person name="Zhang H."/>
            <person name="Bayer E.A."/>
            <person name="Gilbert H.J."/>
            <person name="Larimer F."/>
            <person name="Zhulin I.B."/>
            <person name="Ekborg N.A."/>
            <person name="Lamed R."/>
            <person name="Richardson P.M."/>
            <person name="Borovok I."/>
            <person name="Hutcheson S."/>
        </authorList>
    </citation>
    <scope>NUCLEOTIDE SEQUENCE [LARGE SCALE GENOMIC DNA]</scope>
    <source>
        <strain evidence="3">2-40 / ATCC 43961 / DSM 17024</strain>
    </source>
</reference>
<dbReference type="AlphaFoldDB" id="Q21G31"/>
<dbReference type="KEGG" id="sde:Sde_3091"/>
<feature type="transmembrane region" description="Helical" evidence="1">
    <location>
        <begin position="76"/>
        <end position="103"/>
    </location>
</feature>
<keyword evidence="3" id="KW-1185">Reference proteome</keyword>
<organism evidence="2 3">
    <name type="scientific">Saccharophagus degradans (strain 2-40 / ATCC 43961 / DSM 17024)</name>
    <dbReference type="NCBI Taxonomy" id="203122"/>
    <lineage>
        <taxon>Bacteria</taxon>
        <taxon>Pseudomonadati</taxon>
        <taxon>Pseudomonadota</taxon>
        <taxon>Gammaproteobacteria</taxon>
        <taxon>Cellvibrionales</taxon>
        <taxon>Cellvibrionaceae</taxon>
        <taxon>Saccharophagus</taxon>
    </lineage>
</organism>
<protein>
    <submittedName>
        <fullName evidence="2">Uncharacterized protein</fullName>
    </submittedName>
</protein>
<feature type="transmembrane region" description="Helical" evidence="1">
    <location>
        <begin position="38"/>
        <end position="56"/>
    </location>
</feature>
<accession>Q21G31</accession>
<dbReference type="GeneID" id="98614724"/>
<keyword evidence="1" id="KW-0812">Transmembrane</keyword>
<dbReference type="OrthoDB" id="9945350at2"/>
<dbReference type="Proteomes" id="UP000001947">
    <property type="component" value="Chromosome"/>
</dbReference>
<keyword evidence="1" id="KW-0472">Membrane</keyword>
<evidence type="ECO:0000256" key="1">
    <source>
        <dbReference type="SAM" id="Phobius"/>
    </source>
</evidence>
<dbReference type="EMBL" id="CP000282">
    <property type="protein sequence ID" value="ABD82348.1"/>
    <property type="molecule type" value="Genomic_DNA"/>
</dbReference>
<dbReference type="HOGENOM" id="CLU_2208173_0_0_6"/>
<keyword evidence="1" id="KW-1133">Transmembrane helix</keyword>
<gene>
    <name evidence="2" type="ordered locus">Sde_3091</name>
</gene>
<evidence type="ECO:0000313" key="3">
    <source>
        <dbReference type="Proteomes" id="UP000001947"/>
    </source>
</evidence>
<evidence type="ECO:0000313" key="2">
    <source>
        <dbReference type="EMBL" id="ABD82348.1"/>
    </source>
</evidence>
<proteinExistence type="predicted"/>